<feature type="domain" description="Signal transduction histidine kinase subgroup 3 dimerisation and phosphoacceptor" evidence="7">
    <location>
        <begin position="154"/>
        <end position="218"/>
    </location>
</feature>
<evidence type="ECO:0000256" key="2">
    <source>
        <dbReference type="ARBA" id="ARBA00022777"/>
    </source>
</evidence>
<evidence type="ECO:0000256" key="4">
    <source>
        <dbReference type="SAM" id="MobiDB-lite"/>
    </source>
</evidence>
<keyword evidence="9" id="KW-1185">Reference proteome</keyword>
<feature type="region of interest" description="Disordered" evidence="4">
    <location>
        <begin position="708"/>
        <end position="728"/>
    </location>
</feature>
<evidence type="ECO:0000259" key="6">
    <source>
        <dbReference type="Pfam" id="PF02518"/>
    </source>
</evidence>
<evidence type="ECO:0000256" key="1">
    <source>
        <dbReference type="ARBA" id="ARBA00022679"/>
    </source>
</evidence>
<feature type="transmembrane region" description="Helical" evidence="5">
    <location>
        <begin position="15"/>
        <end position="34"/>
    </location>
</feature>
<feature type="transmembrane region" description="Helical" evidence="5">
    <location>
        <begin position="400"/>
        <end position="420"/>
    </location>
</feature>
<evidence type="ECO:0000256" key="3">
    <source>
        <dbReference type="ARBA" id="ARBA00023012"/>
    </source>
</evidence>
<dbReference type="Pfam" id="PF07730">
    <property type="entry name" value="HisKA_3"/>
    <property type="match status" value="2"/>
</dbReference>
<evidence type="ECO:0000256" key="5">
    <source>
        <dbReference type="SAM" id="Phobius"/>
    </source>
</evidence>
<proteinExistence type="predicted"/>
<dbReference type="EMBL" id="JBHSPB010000002">
    <property type="protein sequence ID" value="MFC5719280.1"/>
    <property type="molecule type" value="Genomic_DNA"/>
</dbReference>
<keyword evidence="5" id="KW-1133">Transmembrane helix</keyword>
<dbReference type="InterPro" id="IPR050482">
    <property type="entry name" value="Sensor_HK_TwoCompSys"/>
</dbReference>
<sequence>MTVLNLLDGVLRSRSLPTALAGLLVIALIQYVHSTPEAQLRLRWRKYLTLGAQAALNYILLVMYGPWWGMTGFVAGSCLLLLPPRPAWTLYGAVVVSMFAFAVTSGETWTNSVYKAISTQISGTMVYGLSHLSQVIQRLRDTQHDLARTAVSEERLRFARELHDFLGNSLSSIALKTELVRRLVANEPDRATREVDAVLALSRQSLTDVRAVASGYRDIPLAQELGSARSILGAAGITLRTEFSPGEVSRAVDTALSAILREAVTNVLRHSQADRCTITVSRSDRGQVRLTVVNNGARPSHRSTAPDHSNGLSVLAVRLESIGGRLISRHTGDGEFLLMAEAPAQQDGPATPTGNVEAGQRPSIGEARRLAVLMRSRIGRRSTAVHQSGLHTPAPRTARGILVTTWLLYSFLILCNVLNLKLRTDILALSLAGLAATSALQYVHFTPRFQRRLGRGIYATLAVQGLLSYLPIVVWGQWWGSMAGSFCGSVLLLLSPRLAWPLYFVAGTGLSLSASLVGDRTWEWSFYFSQSSMLCGLVIYGHAHFSHVIERLDRTRTELARSAITQERLRFARDLHDLLGSSLSSITLKTELVRRLIPAHPDRALQEVDDVLAIARRSLADVRTVAAGHRHMCLDEEITSARSVLTAAQVDVRTGTVPQGMSPRTGTVLATVLREAVTNVLRHSEATCCTIAVTGGPVHDRVRLAVTNDGAGSTPHPHGTGTGTGTGLGNLAARLESIGGTLTFARTDNGQFRLEAEAPARHTGEPTVRAEEFTILRGKTPESA</sequence>
<dbReference type="Gene3D" id="1.20.5.1930">
    <property type="match status" value="2"/>
</dbReference>
<protein>
    <submittedName>
        <fullName evidence="8">Sensor histidine kinase</fullName>
    </submittedName>
</protein>
<dbReference type="SUPFAM" id="SSF55874">
    <property type="entry name" value="ATPase domain of HSP90 chaperone/DNA topoisomerase II/histidine kinase"/>
    <property type="match status" value="2"/>
</dbReference>
<feature type="transmembrane region" description="Helical" evidence="5">
    <location>
        <begin position="524"/>
        <end position="543"/>
    </location>
</feature>
<reference evidence="9" key="1">
    <citation type="journal article" date="2019" name="Int. J. Syst. Evol. Microbiol.">
        <title>The Global Catalogue of Microorganisms (GCM) 10K type strain sequencing project: providing services to taxonomists for standard genome sequencing and annotation.</title>
        <authorList>
            <consortium name="The Broad Institute Genomics Platform"/>
            <consortium name="The Broad Institute Genome Sequencing Center for Infectious Disease"/>
            <person name="Wu L."/>
            <person name="Ma J."/>
        </authorList>
    </citation>
    <scope>NUCLEOTIDE SEQUENCE [LARGE SCALE GENOMIC DNA]</scope>
    <source>
        <strain evidence="9">CGMCC 4.7304</strain>
    </source>
</reference>
<dbReference type="InterPro" id="IPR003594">
    <property type="entry name" value="HATPase_dom"/>
</dbReference>
<feature type="transmembrane region" description="Helical" evidence="5">
    <location>
        <begin position="498"/>
        <end position="517"/>
    </location>
</feature>
<evidence type="ECO:0000259" key="7">
    <source>
        <dbReference type="Pfam" id="PF07730"/>
    </source>
</evidence>
<dbReference type="RefSeq" id="WP_390314327.1">
    <property type="nucleotide sequence ID" value="NZ_JBHSPB010000002.1"/>
</dbReference>
<dbReference type="GO" id="GO:0016301">
    <property type="term" value="F:kinase activity"/>
    <property type="evidence" value="ECO:0007669"/>
    <property type="project" value="UniProtKB-KW"/>
</dbReference>
<keyword evidence="5" id="KW-0472">Membrane</keyword>
<evidence type="ECO:0000313" key="9">
    <source>
        <dbReference type="Proteomes" id="UP001596083"/>
    </source>
</evidence>
<feature type="transmembrane region" description="Helical" evidence="5">
    <location>
        <begin position="457"/>
        <end position="478"/>
    </location>
</feature>
<dbReference type="InterPro" id="IPR036890">
    <property type="entry name" value="HATPase_C_sf"/>
</dbReference>
<dbReference type="CDD" id="cd16917">
    <property type="entry name" value="HATPase_UhpB-NarQ-NarX-like"/>
    <property type="match status" value="2"/>
</dbReference>
<feature type="domain" description="Signal transduction histidine kinase subgroup 3 dimerisation and phosphoacceptor" evidence="7">
    <location>
        <begin position="567"/>
        <end position="630"/>
    </location>
</feature>
<dbReference type="Gene3D" id="3.30.565.10">
    <property type="entry name" value="Histidine kinase-like ATPase, C-terminal domain"/>
    <property type="match status" value="2"/>
</dbReference>
<keyword evidence="5" id="KW-0812">Transmembrane</keyword>
<organism evidence="8 9">
    <name type="scientific">Streptomyces gamaensis</name>
    <dbReference type="NCBI Taxonomy" id="1763542"/>
    <lineage>
        <taxon>Bacteria</taxon>
        <taxon>Bacillati</taxon>
        <taxon>Actinomycetota</taxon>
        <taxon>Actinomycetes</taxon>
        <taxon>Kitasatosporales</taxon>
        <taxon>Streptomycetaceae</taxon>
        <taxon>Streptomyces</taxon>
    </lineage>
</organism>
<dbReference type="PANTHER" id="PTHR24421">
    <property type="entry name" value="NITRATE/NITRITE SENSOR PROTEIN NARX-RELATED"/>
    <property type="match status" value="1"/>
</dbReference>
<name>A0ABW0YYW8_9ACTN</name>
<dbReference type="Proteomes" id="UP001596083">
    <property type="component" value="Unassembled WGS sequence"/>
</dbReference>
<keyword evidence="3" id="KW-0902">Two-component regulatory system</keyword>
<accession>A0ABW0YYW8</accession>
<keyword evidence="1" id="KW-0808">Transferase</keyword>
<dbReference type="PANTHER" id="PTHR24421:SF63">
    <property type="entry name" value="SENSOR HISTIDINE KINASE DESK"/>
    <property type="match status" value="1"/>
</dbReference>
<feature type="transmembrane region" description="Helical" evidence="5">
    <location>
        <begin position="88"/>
        <end position="106"/>
    </location>
</feature>
<keyword evidence="2 8" id="KW-0418">Kinase</keyword>
<dbReference type="InterPro" id="IPR011712">
    <property type="entry name" value="Sig_transdc_His_kin_sub3_dim/P"/>
</dbReference>
<feature type="domain" description="Histidine kinase/HSP90-like ATPase" evidence="6">
    <location>
        <begin position="669"/>
        <end position="759"/>
    </location>
</feature>
<evidence type="ECO:0000313" key="8">
    <source>
        <dbReference type="EMBL" id="MFC5719280.1"/>
    </source>
</evidence>
<dbReference type="Pfam" id="PF02518">
    <property type="entry name" value="HATPase_c"/>
    <property type="match status" value="1"/>
</dbReference>
<feature type="transmembrane region" description="Helical" evidence="5">
    <location>
        <begin position="55"/>
        <end position="82"/>
    </location>
</feature>
<gene>
    <name evidence="8" type="ORF">ACFP1Z_03650</name>
</gene>
<feature type="transmembrane region" description="Helical" evidence="5">
    <location>
        <begin position="426"/>
        <end position="445"/>
    </location>
</feature>
<comment type="caution">
    <text evidence="8">The sequence shown here is derived from an EMBL/GenBank/DDBJ whole genome shotgun (WGS) entry which is preliminary data.</text>
</comment>